<sequence>MAVAMSLDDDVPLILTLDECGAAPLAPSNGLGQEELPSRSQAEEGHIQ</sequence>
<comment type="caution">
    <text evidence="2">The sequence shown here is derived from an EMBL/GenBank/DDBJ whole genome shotgun (WGS) entry which is preliminary data.</text>
</comment>
<feature type="region of interest" description="Disordered" evidence="1">
    <location>
        <begin position="24"/>
        <end position="48"/>
    </location>
</feature>
<gene>
    <name evidence="2" type="ORF">mRhiFer1_017428</name>
</gene>
<evidence type="ECO:0000256" key="1">
    <source>
        <dbReference type="SAM" id="MobiDB-lite"/>
    </source>
</evidence>
<dbReference type="AlphaFoldDB" id="A0A7J7RRS5"/>
<proteinExistence type="predicted"/>
<dbReference type="EMBL" id="JACAGC010000025">
    <property type="protein sequence ID" value="KAF6278655.1"/>
    <property type="molecule type" value="Genomic_DNA"/>
</dbReference>
<evidence type="ECO:0000313" key="3">
    <source>
        <dbReference type="Proteomes" id="UP000585614"/>
    </source>
</evidence>
<dbReference type="Proteomes" id="UP000585614">
    <property type="component" value="Unassembled WGS sequence"/>
</dbReference>
<evidence type="ECO:0000313" key="2">
    <source>
        <dbReference type="EMBL" id="KAF6278655.1"/>
    </source>
</evidence>
<organism evidence="2 3">
    <name type="scientific">Rhinolophus ferrumequinum</name>
    <name type="common">Greater horseshoe bat</name>
    <dbReference type="NCBI Taxonomy" id="59479"/>
    <lineage>
        <taxon>Eukaryota</taxon>
        <taxon>Metazoa</taxon>
        <taxon>Chordata</taxon>
        <taxon>Craniata</taxon>
        <taxon>Vertebrata</taxon>
        <taxon>Euteleostomi</taxon>
        <taxon>Mammalia</taxon>
        <taxon>Eutheria</taxon>
        <taxon>Laurasiatheria</taxon>
        <taxon>Chiroptera</taxon>
        <taxon>Yinpterochiroptera</taxon>
        <taxon>Rhinolophoidea</taxon>
        <taxon>Rhinolophidae</taxon>
        <taxon>Rhinolophinae</taxon>
        <taxon>Rhinolophus</taxon>
    </lineage>
</organism>
<reference evidence="2 3" key="1">
    <citation type="journal article" date="2020" name="Nature">
        <title>Six reference-quality genomes reveal evolution of bat adaptations.</title>
        <authorList>
            <person name="Jebb D."/>
            <person name="Huang Z."/>
            <person name="Pippel M."/>
            <person name="Hughes G.M."/>
            <person name="Lavrichenko K."/>
            <person name="Devanna P."/>
            <person name="Winkler S."/>
            <person name="Jermiin L.S."/>
            <person name="Skirmuntt E.C."/>
            <person name="Katzourakis A."/>
            <person name="Burkitt-Gray L."/>
            <person name="Ray D.A."/>
            <person name="Sullivan K.A.M."/>
            <person name="Roscito J.G."/>
            <person name="Kirilenko B.M."/>
            <person name="Davalos L.M."/>
            <person name="Corthals A.P."/>
            <person name="Power M.L."/>
            <person name="Jones G."/>
            <person name="Ransome R.D."/>
            <person name="Dechmann D.K.N."/>
            <person name="Locatelli A.G."/>
            <person name="Puechmaille S.J."/>
            <person name="Fedrigo O."/>
            <person name="Jarvis E.D."/>
            <person name="Hiller M."/>
            <person name="Vernes S.C."/>
            <person name="Myers E.W."/>
            <person name="Teeling E.C."/>
        </authorList>
    </citation>
    <scope>NUCLEOTIDE SEQUENCE [LARGE SCALE GENOMIC DNA]</scope>
    <source>
        <strain evidence="2">MRhiFer1</strain>
        <tissue evidence="2">Lung</tissue>
    </source>
</reference>
<name>A0A7J7RRS5_RHIFE</name>
<accession>A0A7J7RRS5</accession>
<protein>
    <submittedName>
        <fullName evidence="2">Two pore segment channel 1</fullName>
    </submittedName>
</protein>